<dbReference type="CDD" id="cd15795">
    <property type="entry name" value="PMEI-Pla_a_1_like"/>
    <property type="match status" value="1"/>
</dbReference>
<dbReference type="EMBL" id="BDDD01005605">
    <property type="protein sequence ID" value="GAV89591.1"/>
    <property type="molecule type" value="Genomic_DNA"/>
</dbReference>
<evidence type="ECO:0000259" key="2">
    <source>
        <dbReference type="SMART" id="SM00856"/>
    </source>
</evidence>
<keyword evidence="4" id="KW-1185">Reference proteome</keyword>
<sequence length="176" mass="19251">MDSYTHCFLVSTVLMLLILNSNAANPPSKLVQNICKETSNPPNCLSALQPDPRTTSVSTFRDLAQIALQLAIANTTNSQTFIKNMLNSKGNNPHLRHAIQNCVSSYRYAIYSFRSALNELDDDPLTANYDAKVAGDGATNCEDGVASTGQTVAPISTRNQYLLLYSDIGYRITNKL</sequence>
<dbReference type="NCBIfam" id="TIGR01614">
    <property type="entry name" value="PME_inhib"/>
    <property type="match status" value="1"/>
</dbReference>
<reference evidence="4" key="1">
    <citation type="submission" date="2016-04" db="EMBL/GenBank/DDBJ databases">
        <title>Cephalotus genome sequencing.</title>
        <authorList>
            <person name="Fukushima K."/>
            <person name="Hasebe M."/>
            <person name="Fang X."/>
        </authorList>
    </citation>
    <scope>NUCLEOTIDE SEQUENCE [LARGE SCALE GENOMIC DNA]</scope>
    <source>
        <strain evidence="4">cv. St1</strain>
    </source>
</reference>
<organism evidence="3 4">
    <name type="scientific">Cephalotus follicularis</name>
    <name type="common">Albany pitcher plant</name>
    <dbReference type="NCBI Taxonomy" id="3775"/>
    <lineage>
        <taxon>Eukaryota</taxon>
        <taxon>Viridiplantae</taxon>
        <taxon>Streptophyta</taxon>
        <taxon>Embryophyta</taxon>
        <taxon>Tracheophyta</taxon>
        <taxon>Spermatophyta</taxon>
        <taxon>Magnoliopsida</taxon>
        <taxon>eudicotyledons</taxon>
        <taxon>Gunneridae</taxon>
        <taxon>Pentapetalae</taxon>
        <taxon>rosids</taxon>
        <taxon>fabids</taxon>
        <taxon>Oxalidales</taxon>
        <taxon>Cephalotaceae</taxon>
        <taxon>Cephalotus</taxon>
    </lineage>
</organism>
<dbReference type="InterPro" id="IPR006501">
    <property type="entry name" value="Pectinesterase_inhib_dom"/>
</dbReference>
<dbReference type="Proteomes" id="UP000187406">
    <property type="component" value="Unassembled WGS sequence"/>
</dbReference>
<dbReference type="InParanoid" id="A0A1Q3DAW9"/>
<dbReference type="PANTHER" id="PTHR31890:SF9">
    <property type="entry name" value="PLANT INVERTASE_PECTIN METHYLESTERASE INHIBITOR SUPERFAMILY PROTEIN"/>
    <property type="match status" value="1"/>
</dbReference>
<dbReference type="PANTHER" id="PTHR31890">
    <property type="entry name" value="PLANT INVERTASE/PECTIN METHYLESTERASE INHIBITOR SUPERFAMILY PROTEIN"/>
    <property type="match status" value="1"/>
</dbReference>
<dbReference type="STRING" id="3775.A0A1Q3DAW9"/>
<gene>
    <name evidence="3" type="ORF">CFOL_v3_33005</name>
</gene>
<keyword evidence="1" id="KW-0732">Signal</keyword>
<dbReference type="Gene3D" id="1.20.140.40">
    <property type="entry name" value="Invertase/pectin methylesterase inhibitor family protein"/>
    <property type="match status" value="1"/>
</dbReference>
<dbReference type="Pfam" id="PF04043">
    <property type="entry name" value="PMEI"/>
    <property type="match status" value="1"/>
</dbReference>
<evidence type="ECO:0000256" key="1">
    <source>
        <dbReference type="SAM" id="SignalP"/>
    </source>
</evidence>
<dbReference type="OrthoDB" id="1094634at2759"/>
<feature type="signal peptide" evidence="1">
    <location>
        <begin position="1"/>
        <end position="23"/>
    </location>
</feature>
<dbReference type="InterPro" id="IPR034088">
    <property type="entry name" value="Pla_a_1-like"/>
</dbReference>
<dbReference type="AlphaFoldDB" id="A0A1Q3DAW9"/>
<feature type="chain" id="PRO_5010195419" evidence="1">
    <location>
        <begin position="24"/>
        <end position="176"/>
    </location>
</feature>
<name>A0A1Q3DAW9_CEPFO</name>
<evidence type="ECO:0000313" key="3">
    <source>
        <dbReference type="EMBL" id="GAV89591.1"/>
    </source>
</evidence>
<dbReference type="FunCoup" id="A0A1Q3DAW9">
    <property type="interactions" value="28"/>
</dbReference>
<dbReference type="GO" id="GO:0004857">
    <property type="term" value="F:enzyme inhibitor activity"/>
    <property type="evidence" value="ECO:0007669"/>
    <property type="project" value="InterPro"/>
</dbReference>
<proteinExistence type="predicted"/>
<dbReference type="SMART" id="SM00856">
    <property type="entry name" value="PMEI"/>
    <property type="match status" value="1"/>
</dbReference>
<dbReference type="SUPFAM" id="SSF101148">
    <property type="entry name" value="Plant invertase/pectin methylesterase inhibitor"/>
    <property type="match status" value="1"/>
</dbReference>
<dbReference type="InterPro" id="IPR035513">
    <property type="entry name" value="Invertase/methylesterase_inhib"/>
</dbReference>
<comment type="caution">
    <text evidence="3">The sequence shown here is derived from an EMBL/GenBank/DDBJ whole genome shotgun (WGS) entry which is preliminary data.</text>
</comment>
<accession>A0A1Q3DAW9</accession>
<protein>
    <submittedName>
        <fullName evidence="3">PMEI domain-containing protein</fullName>
    </submittedName>
</protein>
<evidence type="ECO:0000313" key="4">
    <source>
        <dbReference type="Proteomes" id="UP000187406"/>
    </source>
</evidence>
<feature type="domain" description="Pectinesterase inhibitor" evidence="2">
    <location>
        <begin position="26"/>
        <end position="164"/>
    </location>
</feature>